<accession>S3C663</accession>
<reference evidence="2 3" key="1">
    <citation type="journal article" date="2013" name="BMC Genomics">
        <title>The genome and transcriptome of the pine saprophyte Ophiostoma piceae, and a comparison with the bark beetle-associated pine pathogen Grosmannia clavigera.</title>
        <authorList>
            <person name="Haridas S."/>
            <person name="Wang Y."/>
            <person name="Lim L."/>
            <person name="Massoumi Alamouti S."/>
            <person name="Jackman S."/>
            <person name="Docking R."/>
            <person name="Robertson G."/>
            <person name="Birol I."/>
            <person name="Bohlmann J."/>
            <person name="Breuil C."/>
        </authorList>
    </citation>
    <scope>NUCLEOTIDE SEQUENCE [LARGE SCALE GENOMIC DNA]</scope>
    <source>
        <strain evidence="2 3">UAMH 11346</strain>
    </source>
</reference>
<dbReference type="VEuPathDB" id="FungiDB:F503_08022"/>
<dbReference type="HOGENOM" id="CLU_005027_4_2_1"/>
<protein>
    <submittedName>
        <fullName evidence="2">Capsular associated protein</fullName>
    </submittedName>
</protein>
<evidence type="ECO:0000259" key="1">
    <source>
        <dbReference type="SMART" id="SM00672"/>
    </source>
</evidence>
<dbReference type="InterPro" id="IPR051091">
    <property type="entry name" value="O-Glucosyltr/Glycosyltrsf_90"/>
</dbReference>
<dbReference type="OMA" id="DHYNSTH"/>
<dbReference type="EMBL" id="KE148151">
    <property type="protein sequence ID" value="EPE07371.1"/>
    <property type="molecule type" value="Genomic_DNA"/>
</dbReference>
<dbReference type="Proteomes" id="UP000016923">
    <property type="component" value="Unassembled WGS sequence"/>
</dbReference>
<gene>
    <name evidence="2" type="ORF">F503_08022</name>
</gene>
<dbReference type="SMART" id="SM00672">
    <property type="entry name" value="CAP10"/>
    <property type="match status" value="1"/>
</dbReference>
<organism evidence="2 3">
    <name type="scientific">Ophiostoma piceae (strain UAMH 11346)</name>
    <name type="common">Sap stain fungus</name>
    <dbReference type="NCBI Taxonomy" id="1262450"/>
    <lineage>
        <taxon>Eukaryota</taxon>
        <taxon>Fungi</taxon>
        <taxon>Dikarya</taxon>
        <taxon>Ascomycota</taxon>
        <taxon>Pezizomycotina</taxon>
        <taxon>Sordariomycetes</taxon>
        <taxon>Sordariomycetidae</taxon>
        <taxon>Ophiostomatales</taxon>
        <taxon>Ophiostomataceae</taxon>
        <taxon>Ophiostoma</taxon>
    </lineage>
</organism>
<dbReference type="OrthoDB" id="541052at2759"/>
<keyword evidence="3" id="KW-1185">Reference proteome</keyword>
<dbReference type="InterPro" id="IPR006598">
    <property type="entry name" value="CAP10"/>
</dbReference>
<dbReference type="PANTHER" id="PTHR12203">
    <property type="entry name" value="KDEL LYS-ASP-GLU-LEU CONTAINING - RELATED"/>
    <property type="match status" value="1"/>
</dbReference>
<evidence type="ECO:0000313" key="2">
    <source>
        <dbReference type="EMBL" id="EPE07371.1"/>
    </source>
</evidence>
<evidence type="ECO:0000313" key="3">
    <source>
        <dbReference type="Proteomes" id="UP000016923"/>
    </source>
</evidence>
<name>S3C663_OPHP1</name>
<sequence length="644" mass="72933">MFFRKAGVAFSGRHGPESFSTVARFTFIAGIMTLAVTGFLLSQYSPDQVRKVASKIPHLNLSPDSEHEQAHAEYDRIKRNISASDLHAIDRLISDSRLAHDELLKKQSHDVYAAATHYRERRGRHPPPGFDKWMAYAVKHDAIIVEEFFDRIYHDLNPFWGLEPNQLAGRAKNWHHVVRVRNGAAEGVGDTTGRVAWLKLWTDLVAEAAPFLPDVDMPINYMDESRLLVPWENITTYVTKGEKAKTLTPTEKTIQRYRGLDFLDKAKGANESKPYDPEWIEQNSPQYWNLNRLACPPDSPSRNVEALTDFSRPPSIPFWHPTFSSEGYVRNFTASADPCTQPHLRALHGTFIEPLSISTSQELIPLFGGSKLPTNNEILIPGAMYLTDDPFYSGGNGHGPQWASKKTGVIWRGVGSGGRNKKDNWTHFQRHRLIEMLNGTTVSSLEHNGARAMTFDMAPQEMYDYERRRSGTVGKLLSEIADAGFTDLLCFPGNECDYVAPHFAQVKGKPMAEQYVMKYIPDADGNSFSARFRGLLLSTSLPLKATIYAEWHDDRLQPWLHFAPLDNTFQDLHAVLDYLVSTAQGDAAARLMASTGKRWSEKVLRREDMLLYVWRLLLEFARVCDENRLRLGYVDDLIPKPDGP</sequence>
<dbReference type="Pfam" id="PF05686">
    <property type="entry name" value="Glyco_transf_90"/>
    <property type="match status" value="1"/>
</dbReference>
<feature type="domain" description="Glycosyl transferase CAP10" evidence="1">
    <location>
        <begin position="342"/>
        <end position="627"/>
    </location>
</feature>
<proteinExistence type="predicted"/>
<dbReference type="PANTHER" id="PTHR12203:SF22">
    <property type="entry name" value="CAPSULE ASSOCIATED PROTEIN"/>
    <property type="match status" value="1"/>
</dbReference>
<dbReference type="eggNOG" id="ENOG502R59M">
    <property type="taxonomic scope" value="Eukaryota"/>
</dbReference>
<dbReference type="AlphaFoldDB" id="S3C663"/>